<evidence type="ECO:0000313" key="2">
    <source>
        <dbReference type="EMBL" id="MFM9517636.1"/>
    </source>
</evidence>
<keyword evidence="1" id="KW-1133">Transmembrane helix</keyword>
<evidence type="ECO:0000313" key="3">
    <source>
        <dbReference type="Proteomes" id="UP001631987"/>
    </source>
</evidence>
<feature type="transmembrane region" description="Helical" evidence="1">
    <location>
        <begin position="51"/>
        <end position="68"/>
    </location>
</feature>
<feature type="transmembrane region" description="Helical" evidence="1">
    <location>
        <begin position="192"/>
        <end position="213"/>
    </location>
</feature>
<feature type="transmembrane region" description="Helical" evidence="1">
    <location>
        <begin position="12"/>
        <end position="30"/>
    </location>
</feature>
<keyword evidence="1" id="KW-0472">Membrane</keyword>
<feature type="transmembrane region" description="Helical" evidence="1">
    <location>
        <begin position="219"/>
        <end position="244"/>
    </location>
</feature>
<keyword evidence="3" id="KW-1185">Reference proteome</keyword>
<proteinExistence type="predicted"/>
<sequence>MGDTDSPDFNKARGYLIGFSVVVLLLWYFGADLSSFKLLGNEIKLNENIKNVWLVLAVINLYLCFRFYHRMPAGSFRFDVAMHGLYDSSLVSLSKLVYKKQMKKRALEDVEDGVEGTPEIKMVKFGVGGKMTYLKRIPKQSEVSEKDTVAIIKDMPYSHRNEIRFSLYSTSLVNGAEHYSIDRFYMITPHRLLAYVVKGYVFVKGALLSPWFADHIVPFILGVFAICVAIFKWWQINHVVNVVFKDSFNQMLMLL</sequence>
<dbReference type="RefSeq" id="WP_409078486.1">
    <property type="nucleotide sequence ID" value="NZ_CP178857.1"/>
</dbReference>
<accession>A0ABW9H934</accession>
<comment type="caution">
    <text evidence="2">The sequence shown here is derived from an EMBL/GenBank/DDBJ whole genome shotgun (WGS) entry which is preliminary data.</text>
</comment>
<protein>
    <recommendedName>
        <fullName evidence="4">ResB-like domain-containing protein</fullName>
    </recommendedName>
</protein>
<dbReference type="EMBL" id="JBJVNW010000004">
    <property type="protein sequence ID" value="MFM9517636.1"/>
    <property type="molecule type" value="Genomic_DNA"/>
</dbReference>
<dbReference type="Proteomes" id="UP001631987">
    <property type="component" value="Unassembled WGS sequence"/>
</dbReference>
<evidence type="ECO:0000256" key="1">
    <source>
        <dbReference type="SAM" id="Phobius"/>
    </source>
</evidence>
<reference evidence="2 3" key="1">
    <citation type="submission" date="2024-12" db="EMBL/GenBank/DDBJ databases">
        <title>Pseudomonas species isolated from Lotus nodules promote plant growth.</title>
        <authorList>
            <person name="Yu Y.-H."/>
            <person name="Kurtenbach J."/>
            <person name="Crosbie D."/>
            <person name="Brachmann A."/>
            <person name="Marin M."/>
        </authorList>
    </citation>
    <scope>NUCLEOTIDE SEQUENCE [LARGE SCALE GENOMIC DNA]</scope>
    <source>
        <strain evidence="2 3">PLb12A</strain>
    </source>
</reference>
<gene>
    <name evidence="2" type="ORF">ACKKH4_10300</name>
</gene>
<name>A0ABW9H934_9PSED</name>
<organism evidence="2 3">
    <name type="scientific">Pseudomonas monachiensis</name>
    <dbReference type="NCBI Taxonomy" id="3060212"/>
    <lineage>
        <taxon>Bacteria</taxon>
        <taxon>Pseudomonadati</taxon>
        <taxon>Pseudomonadota</taxon>
        <taxon>Gammaproteobacteria</taxon>
        <taxon>Pseudomonadales</taxon>
        <taxon>Pseudomonadaceae</taxon>
        <taxon>Pseudomonas</taxon>
    </lineage>
</organism>
<evidence type="ECO:0008006" key="4">
    <source>
        <dbReference type="Google" id="ProtNLM"/>
    </source>
</evidence>
<keyword evidence="1" id="KW-0812">Transmembrane</keyword>